<dbReference type="EMBL" id="CP010415">
    <property type="protein sequence ID" value="AJE21003.1"/>
    <property type="molecule type" value="Genomic_DNA"/>
</dbReference>
<keyword evidence="3" id="KW-1185">Reference proteome</keyword>
<name>A0A0C4WHI6_9GAMM</name>
<organism evidence="2 3">
    <name type="scientific">Azotobacter chroococcum NCIMB 8003</name>
    <dbReference type="NCBI Taxonomy" id="1328314"/>
    <lineage>
        <taxon>Bacteria</taxon>
        <taxon>Pseudomonadati</taxon>
        <taxon>Pseudomonadota</taxon>
        <taxon>Gammaproteobacteria</taxon>
        <taxon>Pseudomonadales</taxon>
        <taxon>Pseudomonadaceae</taxon>
        <taxon>Azotobacter</taxon>
    </lineage>
</organism>
<gene>
    <name evidence="2" type="ORF">Achr_15440</name>
</gene>
<dbReference type="KEGG" id="acx:Achr_15440"/>
<evidence type="ECO:0000313" key="3">
    <source>
        <dbReference type="Proteomes" id="UP000068210"/>
    </source>
</evidence>
<sequence>MTMSRYQIVFSGQLVHGASREQVQANLAKLFRADAARIAALFSGRRVSLKGNLAAEEAETYRTTLEQAGALADILPMEAAALLAPGQEADLPANRPESPRKPLVVTPRDLYMAAFTAVEAPDFGVAPAGADLQAPKPEAPPPRLDLSALSLAPVGSDMGQAPARPAGSLPDISHLRLETP</sequence>
<dbReference type="AlphaFoldDB" id="A0A0C4WHI6"/>
<dbReference type="HOGENOM" id="CLU_120813_0_0_6"/>
<dbReference type="Proteomes" id="UP000068210">
    <property type="component" value="Chromosome"/>
</dbReference>
<evidence type="ECO:0000313" key="2">
    <source>
        <dbReference type="EMBL" id="AJE21003.1"/>
    </source>
</evidence>
<evidence type="ECO:0000256" key="1">
    <source>
        <dbReference type="SAM" id="MobiDB-lite"/>
    </source>
</evidence>
<proteinExistence type="predicted"/>
<dbReference type="STRING" id="1328314.Achr_15440"/>
<accession>A0A0C4WHI6</accession>
<protein>
    <submittedName>
        <fullName evidence="2">Uncharacterized protein</fullName>
    </submittedName>
</protein>
<reference evidence="2 3" key="1">
    <citation type="journal article" date="2015" name="PLoS ONE">
        <title>Azotobacter Genomes: The Genome of Azotobacter chroococcum NCIMB 8003 (ATCC 4412).</title>
        <authorList>
            <person name="Robson R.L."/>
            <person name="Jones R."/>
            <person name="Robson R.M."/>
            <person name="Schwartz A."/>
            <person name="Richardson T.H."/>
        </authorList>
    </citation>
    <scope>NUCLEOTIDE SEQUENCE [LARGE SCALE GENOMIC DNA]</scope>
    <source>
        <strain evidence="2 3">NCIMB 8003</strain>
    </source>
</reference>
<feature type="region of interest" description="Disordered" evidence="1">
    <location>
        <begin position="129"/>
        <end position="180"/>
    </location>
</feature>